<dbReference type="Pfam" id="PF01134">
    <property type="entry name" value="GIDA"/>
    <property type="match status" value="1"/>
</dbReference>
<dbReference type="Gene3D" id="3.50.50.60">
    <property type="entry name" value="FAD/NAD(P)-binding domain"/>
    <property type="match status" value="2"/>
</dbReference>
<comment type="subcellular location">
    <subcellularLocation>
        <location evidence="11">Cytoplasm</location>
    </subcellularLocation>
</comment>
<organism evidence="13">
    <name type="scientific">Desulfobacca acetoxidans</name>
    <dbReference type="NCBI Taxonomy" id="60893"/>
    <lineage>
        <taxon>Bacteria</taxon>
        <taxon>Pseudomonadati</taxon>
        <taxon>Thermodesulfobacteriota</taxon>
        <taxon>Desulfobaccia</taxon>
        <taxon>Desulfobaccales</taxon>
        <taxon>Desulfobaccaceae</taxon>
        <taxon>Desulfobacca</taxon>
    </lineage>
</organism>
<keyword evidence="5 11" id="KW-0285">Flavoprotein</keyword>
<dbReference type="InterPro" id="IPR020595">
    <property type="entry name" value="MnmG-rel_CS"/>
</dbReference>
<dbReference type="InterPro" id="IPR036188">
    <property type="entry name" value="FAD/NAD-bd_sf"/>
</dbReference>
<feature type="binding site" evidence="11">
    <location>
        <begin position="17"/>
        <end position="22"/>
    </location>
    <ligand>
        <name>FAD</name>
        <dbReference type="ChEBI" id="CHEBI:57692"/>
    </ligand>
</feature>
<comment type="caution">
    <text evidence="11">Lacks conserved residue(s) required for the propagation of feature annotation.</text>
</comment>
<reference evidence="13" key="1">
    <citation type="journal article" date="2020" name="mSystems">
        <title>Genome- and Community-Level Interaction Insights into Carbon Utilization and Element Cycling Functions of Hydrothermarchaeota in Hydrothermal Sediment.</title>
        <authorList>
            <person name="Zhou Z."/>
            <person name="Liu Y."/>
            <person name="Xu W."/>
            <person name="Pan J."/>
            <person name="Luo Z.H."/>
            <person name="Li M."/>
        </authorList>
    </citation>
    <scope>NUCLEOTIDE SEQUENCE [LARGE SCALE GENOMIC DNA]</scope>
    <source>
        <strain evidence="13">SpSt-767</strain>
    </source>
</reference>
<dbReference type="AlphaFoldDB" id="A0A7V6A4R4"/>
<evidence type="ECO:0000256" key="1">
    <source>
        <dbReference type="ARBA" id="ARBA00001974"/>
    </source>
</evidence>
<dbReference type="GO" id="GO:0005829">
    <property type="term" value="C:cytosol"/>
    <property type="evidence" value="ECO:0007669"/>
    <property type="project" value="TreeGrafter"/>
</dbReference>
<dbReference type="GO" id="GO:0030488">
    <property type="term" value="P:tRNA methylation"/>
    <property type="evidence" value="ECO:0007669"/>
    <property type="project" value="TreeGrafter"/>
</dbReference>
<keyword evidence="11" id="KW-0963">Cytoplasm</keyword>
<dbReference type="InterPro" id="IPR004416">
    <property type="entry name" value="MnmG"/>
</dbReference>
<dbReference type="InterPro" id="IPR002218">
    <property type="entry name" value="MnmG-rel"/>
</dbReference>
<accession>A0A7V6A4R4</accession>
<dbReference type="Pfam" id="PF13932">
    <property type="entry name" value="SAM_GIDA_C"/>
    <property type="match status" value="1"/>
</dbReference>
<dbReference type="GO" id="GO:0002098">
    <property type="term" value="P:tRNA wobble uridine modification"/>
    <property type="evidence" value="ECO:0007669"/>
    <property type="project" value="InterPro"/>
</dbReference>
<comment type="cofactor">
    <cofactor evidence="1 11">
        <name>FAD</name>
        <dbReference type="ChEBI" id="CHEBI:57692"/>
    </cofactor>
</comment>
<dbReference type="Gene3D" id="1.10.10.1800">
    <property type="entry name" value="tRNA uridine 5-carboxymethylaminomethyl modification enzyme MnmG/GidA"/>
    <property type="match status" value="1"/>
</dbReference>
<comment type="similarity">
    <text evidence="3 11">Belongs to the MnmG family.</text>
</comment>
<feature type="binding site" evidence="11">
    <location>
        <begin position="276"/>
        <end position="290"/>
    </location>
    <ligand>
        <name>NAD(+)</name>
        <dbReference type="ChEBI" id="CHEBI:57540"/>
    </ligand>
</feature>
<evidence type="ECO:0000256" key="8">
    <source>
        <dbReference type="ARBA" id="ARBA00023027"/>
    </source>
</evidence>
<evidence type="ECO:0000256" key="6">
    <source>
        <dbReference type="ARBA" id="ARBA00022694"/>
    </source>
</evidence>
<dbReference type="NCBIfam" id="TIGR00136">
    <property type="entry name" value="mnmG_gidA"/>
    <property type="match status" value="1"/>
</dbReference>
<dbReference type="SUPFAM" id="SSF51905">
    <property type="entry name" value="FAD/NAD(P)-binding domain"/>
    <property type="match status" value="1"/>
</dbReference>
<dbReference type="PANTHER" id="PTHR11806:SF0">
    <property type="entry name" value="PROTEIN MTO1 HOMOLOG, MITOCHONDRIAL"/>
    <property type="match status" value="1"/>
</dbReference>
<dbReference type="Pfam" id="PF21680">
    <property type="entry name" value="GIDA_C_1st"/>
    <property type="match status" value="1"/>
</dbReference>
<dbReference type="HAMAP" id="MF_00129">
    <property type="entry name" value="MnmG_GidA"/>
    <property type="match status" value="1"/>
</dbReference>
<dbReference type="PANTHER" id="PTHR11806">
    <property type="entry name" value="GLUCOSE INHIBITED DIVISION PROTEIN A"/>
    <property type="match status" value="1"/>
</dbReference>
<evidence type="ECO:0000256" key="7">
    <source>
        <dbReference type="ARBA" id="ARBA00022827"/>
    </source>
</evidence>
<evidence type="ECO:0000313" key="13">
    <source>
        <dbReference type="EMBL" id="HHS30155.1"/>
    </source>
</evidence>
<dbReference type="InterPro" id="IPR026904">
    <property type="entry name" value="MnmG_C"/>
</dbReference>
<name>A0A7V6A4R4_9BACT</name>
<dbReference type="SMART" id="SM01228">
    <property type="entry name" value="GIDA_assoc_3"/>
    <property type="match status" value="1"/>
</dbReference>
<keyword evidence="8 11" id="KW-0520">NAD</keyword>
<dbReference type="PRINTS" id="PR00411">
    <property type="entry name" value="PNDRDTASEI"/>
</dbReference>
<dbReference type="InterPro" id="IPR049312">
    <property type="entry name" value="GIDA_C_N"/>
</dbReference>
<evidence type="ECO:0000256" key="11">
    <source>
        <dbReference type="HAMAP-Rule" id="MF_00129"/>
    </source>
</evidence>
<keyword evidence="6 11" id="KW-0819">tRNA processing</keyword>
<comment type="caution">
    <text evidence="13">The sequence shown here is derived from an EMBL/GenBank/DDBJ whole genome shotgun (WGS) entry which is preliminary data.</text>
</comment>
<gene>
    <name evidence="11 13" type="primary">mnmG</name>
    <name evidence="11" type="synonym">gidA</name>
    <name evidence="13" type="ORF">ENV52_10695</name>
</gene>
<sequence length="647" mass="71312">MPSCPVYPGTFDLIVVGAGHAGCEGALAASRMGLKVLLLNLNLDTMAAMACNPAVGGLAKGHLVKEIDALGGVMGYIADQTGVQFRTLNLSKGPAVRGTWVQCDKQAYRLAMKALVERTPNLTVREAMVERLLVEDGRVAGVVDSLGLVTKGRTVLITTGTFLNGLIHIGEARIQAGRAGEFAAIGLAAHLKELGFRMGRMKTGTPPRLRASSIDFSRLTRQEGDPQPRPFSWRTHSLPEDQLPCFVSHTTEETHRIVRENINFSPLYSGVITGVSARYCPSLEDKVMRFADKPTHQVTLEREGRDTEEIYAKGLGNCLPVEIQLQLFRSVPGLEAVEVMRPAYAIEYDFIDPLELAPTLETKRIKGLYLAGQINGTSGYEEAAAQGLWAGINAACAVTSRPPFLLDRSQAYMAVLVDDLVTKGTREPYRLFTSRAEYRLLLREDNADFRLTEVGHRLGLVDREALERFREKKRLVHEAESRLAKTRVFPTPEVNRELTARGTAALNQAIPILKLVKRPELDLATCLKLAGEDDTAIPPAVLEQIEIGQKYAGYLKRQEELARKMAQWEEKRIPEDFDFDAVPGLSNEIRQKLKEVRPRSLGQAGRVSGVTPAAVALLMVYVKRFSGGNAKLCSQRQKLEPPVLPRT</sequence>
<dbReference type="FunFam" id="3.50.50.60:FF:000002">
    <property type="entry name" value="tRNA uridine 5-carboxymethylaminomethyl modification enzyme MnmG"/>
    <property type="match status" value="1"/>
</dbReference>
<dbReference type="InterPro" id="IPR047001">
    <property type="entry name" value="MnmG_C_subdom"/>
</dbReference>
<dbReference type="FunFam" id="1.10.150.570:FF:000001">
    <property type="entry name" value="tRNA uridine 5-carboxymethylaminomethyl modification enzyme MnmG"/>
    <property type="match status" value="1"/>
</dbReference>
<evidence type="ECO:0000256" key="5">
    <source>
        <dbReference type="ARBA" id="ARBA00022630"/>
    </source>
</evidence>
<evidence type="ECO:0000256" key="3">
    <source>
        <dbReference type="ARBA" id="ARBA00007653"/>
    </source>
</evidence>
<dbReference type="InterPro" id="IPR044920">
    <property type="entry name" value="MnmG_C_subdom_sf"/>
</dbReference>
<evidence type="ECO:0000259" key="12">
    <source>
        <dbReference type="SMART" id="SM01228"/>
    </source>
</evidence>
<evidence type="ECO:0000256" key="2">
    <source>
        <dbReference type="ARBA" id="ARBA00003717"/>
    </source>
</evidence>
<feature type="domain" description="tRNA uridine 5-carboxymethylaminomethyl modification enzyme C-terminal subdomain" evidence="12">
    <location>
        <begin position="549"/>
        <end position="620"/>
    </location>
</feature>
<comment type="function">
    <text evidence="2 11">NAD-binding protein involved in the addition of a carboxymethylaminomethyl (cmnm) group at the wobble position (U34) of certain tRNAs, forming tRNA-cmnm(5)s(2)U34.</text>
</comment>
<comment type="subunit">
    <text evidence="9 11">Homodimer. Heterotetramer of two MnmE and two MnmG subunits.</text>
</comment>
<dbReference type="EMBL" id="DTGR01000170">
    <property type="protein sequence ID" value="HHS30155.1"/>
    <property type="molecule type" value="Genomic_DNA"/>
</dbReference>
<evidence type="ECO:0000256" key="9">
    <source>
        <dbReference type="ARBA" id="ARBA00025948"/>
    </source>
</evidence>
<keyword evidence="7 11" id="KW-0274">FAD</keyword>
<dbReference type="PROSITE" id="PS01280">
    <property type="entry name" value="GIDA_1"/>
    <property type="match status" value="1"/>
</dbReference>
<proteinExistence type="inferred from homology"/>
<dbReference type="Gene3D" id="1.10.150.570">
    <property type="entry name" value="GidA associated domain, C-terminal subdomain"/>
    <property type="match status" value="1"/>
</dbReference>
<evidence type="ECO:0000256" key="4">
    <source>
        <dbReference type="ARBA" id="ARBA00020461"/>
    </source>
</evidence>
<dbReference type="InterPro" id="IPR040131">
    <property type="entry name" value="MnmG_N"/>
</dbReference>
<evidence type="ECO:0000256" key="10">
    <source>
        <dbReference type="ARBA" id="ARBA00031800"/>
    </source>
</evidence>
<protein>
    <recommendedName>
        <fullName evidence="4 11">tRNA uridine 5-carboxymethylaminomethyl modification enzyme MnmG</fullName>
    </recommendedName>
    <alternativeName>
        <fullName evidence="10 11">Glucose-inhibited division protein A</fullName>
    </alternativeName>
</protein>
<dbReference type="GO" id="GO:0050660">
    <property type="term" value="F:flavin adenine dinucleotide binding"/>
    <property type="evidence" value="ECO:0007669"/>
    <property type="project" value="UniProtKB-UniRule"/>
</dbReference>